<dbReference type="PROSITE" id="PS51849">
    <property type="entry name" value="RSGI_N"/>
    <property type="match status" value="1"/>
</dbReference>
<dbReference type="InterPro" id="IPR024449">
    <property type="entry name" value="Anti-sigma_RsgI_N"/>
</dbReference>
<accession>A0A1T5MBK0</accession>
<keyword evidence="3 7" id="KW-0812">Transmembrane</keyword>
<evidence type="ECO:0000256" key="4">
    <source>
        <dbReference type="ARBA" id="ARBA00022989"/>
    </source>
</evidence>
<dbReference type="InterPro" id="IPR055431">
    <property type="entry name" value="RsgI_M"/>
</dbReference>
<dbReference type="Pfam" id="PF12791">
    <property type="entry name" value="RsgI_N"/>
    <property type="match status" value="1"/>
</dbReference>
<feature type="transmembrane region" description="Helical" evidence="7">
    <location>
        <begin position="57"/>
        <end position="77"/>
    </location>
</feature>
<feature type="compositionally biased region" description="Basic and acidic residues" evidence="6">
    <location>
        <begin position="365"/>
        <end position="401"/>
    </location>
</feature>
<dbReference type="OrthoDB" id="9800626at2"/>
<comment type="subcellular location">
    <subcellularLocation>
        <location evidence="1">Cell membrane</location>
        <topology evidence="1">Single-pass membrane protein</topology>
    </subcellularLocation>
</comment>
<name>A0A1T5MBK0_9FIRM</name>
<dbReference type="RefSeq" id="WP_079494712.1">
    <property type="nucleotide sequence ID" value="NZ_FUZT01000013.1"/>
</dbReference>
<evidence type="ECO:0000259" key="8">
    <source>
        <dbReference type="PROSITE" id="PS51849"/>
    </source>
</evidence>
<evidence type="ECO:0000256" key="7">
    <source>
        <dbReference type="SAM" id="Phobius"/>
    </source>
</evidence>
<dbReference type="Proteomes" id="UP000190285">
    <property type="component" value="Unassembled WGS sequence"/>
</dbReference>
<reference evidence="9 10" key="1">
    <citation type="submission" date="2017-02" db="EMBL/GenBank/DDBJ databases">
        <authorList>
            <person name="Peterson S.W."/>
        </authorList>
    </citation>
    <scope>NUCLEOTIDE SEQUENCE [LARGE SCALE GENOMIC DNA]</scope>
    <source>
        <strain evidence="9 10">M1</strain>
    </source>
</reference>
<evidence type="ECO:0000256" key="6">
    <source>
        <dbReference type="SAM" id="MobiDB-lite"/>
    </source>
</evidence>
<feature type="domain" description="RsgI N-terminal anti-sigma" evidence="8">
    <location>
        <begin position="3"/>
        <end position="50"/>
    </location>
</feature>
<dbReference type="Pfam" id="PF23750">
    <property type="entry name" value="RsgI_M"/>
    <property type="match status" value="1"/>
</dbReference>
<evidence type="ECO:0000256" key="5">
    <source>
        <dbReference type="ARBA" id="ARBA00023136"/>
    </source>
</evidence>
<proteinExistence type="predicted"/>
<protein>
    <submittedName>
        <fullName evidence="9">Anti-sigma factor N-terminus</fullName>
    </submittedName>
</protein>
<gene>
    <name evidence="9" type="ORF">SAMN02194393_04404</name>
</gene>
<keyword evidence="2" id="KW-1003">Cell membrane</keyword>
<evidence type="ECO:0000313" key="10">
    <source>
        <dbReference type="Proteomes" id="UP000190285"/>
    </source>
</evidence>
<organism evidence="9 10">
    <name type="scientific">Maledivibacter halophilus</name>
    <dbReference type="NCBI Taxonomy" id="36842"/>
    <lineage>
        <taxon>Bacteria</taxon>
        <taxon>Bacillati</taxon>
        <taxon>Bacillota</taxon>
        <taxon>Clostridia</taxon>
        <taxon>Peptostreptococcales</taxon>
        <taxon>Caminicellaceae</taxon>
        <taxon>Maledivibacter</taxon>
    </lineage>
</organism>
<feature type="compositionally biased region" description="Basic residues" evidence="6">
    <location>
        <begin position="402"/>
        <end position="411"/>
    </location>
</feature>
<feature type="region of interest" description="Disordered" evidence="6">
    <location>
        <begin position="253"/>
        <end position="411"/>
    </location>
</feature>
<keyword evidence="5 7" id="KW-0472">Membrane</keyword>
<dbReference type="EMBL" id="FUZT01000013">
    <property type="protein sequence ID" value="SKC85617.1"/>
    <property type="molecule type" value="Genomic_DNA"/>
</dbReference>
<dbReference type="GO" id="GO:0005886">
    <property type="term" value="C:plasma membrane"/>
    <property type="evidence" value="ECO:0007669"/>
    <property type="project" value="UniProtKB-SubCell"/>
</dbReference>
<feature type="compositionally biased region" description="Basic and acidic residues" evidence="6">
    <location>
        <begin position="340"/>
        <end position="358"/>
    </location>
</feature>
<evidence type="ECO:0000256" key="1">
    <source>
        <dbReference type="ARBA" id="ARBA00004162"/>
    </source>
</evidence>
<evidence type="ECO:0000313" key="9">
    <source>
        <dbReference type="EMBL" id="SKC85617.1"/>
    </source>
</evidence>
<dbReference type="AlphaFoldDB" id="A0A1T5MBK0"/>
<keyword evidence="4 7" id="KW-1133">Transmembrane helix</keyword>
<feature type="compositionally biased region" description="Basic and acidic residues" evidence="6">
    <location>
        <begin position="258"/>
        <end position="314"/>
    </location>
</feature>
<sequence length="411" mass="48019">MIYKGLIMEVQKDCIIVLTDSNNYLKLKKKSNIDIGKKIMFIEEDIIKKQKKSIRPLIGIAAAIILLITTVIGQYGMELIDGFNAYAIVSVDINPSLEFQIDKKEIVKKIKALNNDGEELLDEKMIGMKIEEAILYSIKTAFNKKYINNANNVVLISEMMMDNKEVKSLKVMEDKINEKIDEDEEIKDINLIYIQSDKEDLKKARENKVSIGKYEVYKVLSNNNSNLKIEDIKDKKVSDIVKENKDITKDKRVKVKKEKKEEEKHQDEIENRENKLNEKQNEVHNKNGKKPDIKTKQKDINSEKNQNEKNKETNIKNQKIKNGNYRSNKEKHNNKNLNKTKNDNKDFKENNQKNEMKNYKGKNKDKKEDNRNFEKEEKDSIRGKVKNDKNDKFNKNNEINKGKSKGNSKNK</sequence>
<dbReference type="STRING" id="36842.SAMN02194393_04404"/>
<evidence type="ECO:0000256" key="3">
    <source>
        <dbReference type="ARBA" id="ARBA00022692"/>
    </source>
</evidence>
<evidence type="ECO:0000256" key="2">
    <source>
        <dbReference type="ARBA" id="ARBA00022475"/>
    </source>
</evidence>
<keyword evidence="10" id="KW-1185">Reference proteome</keyword>